<accession>A0A2S2KSG0</accession>
<sequence length="69" mass="7964">MDISSKKLPMILIVILLGILIVQFVSNDSDKKFIDVETCEIWVEDSLTKKPRYLGEYDSKCLDFKNLNP</sequence>
<dbReference type="GeneID" id="76209201"/>
<evidence type="ECO:0000313" key="1">
    <source>
        <dbReference type="EMBL" id="GBH34507.1"/>
    </source>
</evidence>
<reference evidence="1 2" key="1">
    <citation type="submission" date="2018-05" db="EMBL/GenBank/DDBJ databases">
        <title>genome sequencing of Nitrosopumilus sp. NM25.</title>
        <authorList>
            <person name="Mori K."/>
            <person name="Nakagawa T."/>
        </authorList>
    </citation>
    <scope>NUCLEOTIDE SEQUENCE [LARGE SCALE GENOMIC DNA]</scope>
    <source>
        <strain evidence="1 2">NM25</strain>
    </source>
</reference>
<comment type="caution">
    <text evidence="1">The sequence shown here is derived from an EMBL/GenBank/DDBJ whole genome shotgun (WGS) entry which is preliminary data.</text>
</comment>
<dbReference type="EMBL" id="BGKI01000007">
    <property type="protein sequence ID" value="GBH34507.1"/>
    <property type="molecule type" value="Genomic_DNA"/>
</dbReference>
<dbReference type="AlphaFoldDB" id="A0A2S2KSG0"/>
<protein>
    <submittedName>
        <fullName evidence="1">Uncharacterized protein</fullName>
    </submittedName>
</protein>
<organism evidence="1 2">
    <name type="scientific">Nitrosopumilus zosterae</name>
    <dbReference type="NCBI Taxonomy" id="718286"/>
    <lineage>
        <taxon>Archaea</taxon>
        <taxon>Nitrososphaerota</taxon>
        <taxon>Nitrososphaeria</taxon>
        <taxon>Nitrosopumilales</taxon>
        <taxon>Nitrosopumilaceae</taxon>
        <taxon>Nitrosopumilus</taxon>
    </lineage>
</organism>
<name>A0A2S2KSG0_9ARCH</name>
<dbReference type="RefSeq" id="WP_109877125.1">
    <property type="nucleotide sequence ID" value="NZ_AP026695.1"/>
</dbReference>
<evidence type="ECO:0000313" key="2">
    <source>
        <dbReference type="Proteomes" id="UP000245829"/>
    </source>
</evidence>
<dbReference type="Proteomes" id="UP000245829">
    <property type="component" value="Unassembled WGS sequence"/>
</dbReference>
<gene>
    <name evidence="1" type="ORF">NZNM25_12980</name>
</gene>
<dbReference type="OrthoDB" id="3123at2157"/>
<keyword evidence="2" id="KW-1185">Reference proteome</keyword>
<proteinExistence type="predicted"/>